<dbReference type="GO" id="GO:0003941">
    <property type="term" value="F:L-serine ammonia-lyase activity"/>
    <property type="evidence" value="ECO:0007669"/>
    <property type="project" value="TreeGrafter"/>
</dbReference>
<dbReference type="GO" id="GO:0006565">
    <property type="term" value="P:L-serine catabolic process"/>
    <property type="evidence" value="ECO:0007669"/>
    <property type="project" value="TreeGrafter"/>
</dbReference>
<dbReference type="AlphaFoldDB" id="A0A173Y3C6"/>
<sequence>MYIENVKKARENIKDVIVKTPILHSKIFSDLCNNIVYMKCENLQLTGAYKLRGALNKIKGLTDYEKSQGVVCSSAGNHAQGVAYASSLIGVDATIVMPKTTPYLKVQSTKNYGGNVVLEGTCYDDAYNEAKRIEAKENKVFIHPFNDIDIIYGQGTIALEILEDIPNIDCIICPIGGGGLISGISLVAKEINPSIKIIGVQSEGAAAMANSFKNKRLTPLTTVNTIADGIAVKTPGDKTFEIIKEHVDEIITVSDAEIVDAFLLLTEKHKLIAEASGVVSLAALKKLNFTGKRVCSVISGGNIDMLTISTLINNGLVSGGRLFCFSTEVPNTPGQLLKLSQLLVKENANIVSLDHDKFKAINRINNVLVEITVETNGDSHIERIVNALENEGYSIRVMY</sequence>
<keyword evidence="11 15" id="KW-0663">Pyridoxal phosphate</keyword>
<comment type="catalytic activity">
    <reaction evidence="1 15">
        <text>L-threonine = 2-oxobutanoate + NH4(+)</text>
        <dbReference type="Rhea" id="RHEA:22108"/>
        <dbReference type="ChEBI" id="CHEBI:16763"/>
        <dbReference type="ChEBI" id="CHEBI:28938"/>
        <dbReference type="ChEBI" id="CHEBI:57926"/>
        <dbReference type="EC" id="4.3.1.19"/>
    </reaction>
</comment>
<evidence type="ECO:0000256" key="8">
    <source>
        <dbReference type="ARBA" id="ARBA00022248"/>
    </source>
</evidence>
<dbReference type="InterPro" id="IPR036052">
    <property type="entry name" value="TrpB-like_PALP_sf"/>
</dbReference>
<dbReference type="UniPathway" id="UPA00052">
    <property type="reaction ID" value="UER00507"/>
</dbReference>
<keyword evidence="15" id="KW-0547">Nucleotide-binding</keyword>
<keyword evidence="9" id="KW-0021">Allosteric enzyme</keyword>
<evidence type="ECO:0000256" key="5">
    <source>
        <dbReference type="ARBA" id="ARBA00010869"/>
    </source>
</evidence>
<name>A0A173Y3C6_9CLOT</name>
<feature type="domain" description="ACT" evidence="16">
    <location>
        <begin position="324"/>
        <end position="399"/>
    </location>
</feature>
<evidence type="ECO:0000256" key="7">
    <source>
        <dbReference type="ARBA" id="ARBA00012096"/>
    </source>
</evidence>
<evidence type="ECO:0000256" key="6">
    <source>
        <dbReference type="ARBA" id="ARBA00011447"/>
    </source>
</evidence>
<comment type="function">
    <text evidence="13 15">Catalyzes the anaerobic formation of alpha-ketobutyrate and ammonia from threonine in a two-step reaction. The first step involved a dehydration of threonine and a production of enamine intermediates (aminocrotonate), which tautomerizes to its imine form (iminobutyrate). Both intermediates are unstable and short-lived. The second step is the nonenzymatic hydrolysis of the enamine/imine intermediates to form 2-ketobutyrate and free ammonia. In the low water environment of the cell, the second step is accelerated by RidA.</text>
</comment>
<comment type="pathway">
    <text evidence="4 15">Amino-acid degradation; L-threonine degradation via propanoate pathway; propanoate from L-threonine: step 1/4.</text>
</comment>
<dbReference type="Pfam" id="PF00291">
    <property type="entry name" value="PALP"/>
    <property type="match status" value="1"/>
</dbReference>
<evidence type="ECO:0000256" key="3">
    <source>
        <dbReference type="ARBA" id="ARBA00004810"/>
    </source>
</evidence>
<evidence type="ECO:0000256" key="12">
    <source>
        <dbReference type="ARBA" id="ARBA00023239"/>
    </source>
</evidence>
<evidence type="ECO:0000256" key="15">
    <source>
        <dbReference type="RuleBase" id="RU363083"/>
    </source>
</evidence>
<keyword evidence="12 15" id="KW-0456">Lyase</keyword>
<dbReference type="SUPFAM" id="SSF53686">
    <property type="entry name" value="Tryptophan synthase beta subunit-like PLP-dependent enzymes"/>
    <property type="match status" value="1"/>
</dbReference>
<dbReference type="InterPro" id="IPR050147">
    <property type="entry name" value="Ser/Thr_Dehydratase"/>
</dbReference>
<reference evidence="17 18" key="1">
    <citation type="submission" date="2015-09" db="EMBL/GenBank/DDBJ databases">
        <authorList>
            <consortium name="Pathogen Informatics"/>
        </authorList>
    </citation>
    <scope>NUCLEOTIDE SEQUENCE [LARGE SCALE GENOMIC DNA]</scope>
    <source>
        <strain evidence="17 18">2789STDY5834856</strain>
    </source>
</reference>
<dbReference type="InterPro" id="IPR002912">
    <property type="entry name" value="ACT_dom"/>
</dbReference>
<evidence type="ECO:0000313" key="18">
    <source>
        <dbReference type="Proteomes" id="UP000095594"/>
    </source>
</evidence>
<comment type="subunit">
    <text evidence="6 15">In the native structure, TdcB is in a dimeric form, whereas in the TdcB-AMP complex, it exists in a tetrameric form (dimer of dimers).</text>
</comment>
<evidence type="ECO:0000256" key="14">
    <source>
        <dbReference type="ARBA" id="ARBA00031427"/>
    </source>
</evidence>
<dbReference type="FunFam" id="3.40.50.1100:FF:000007">
    <property type="entry name" value="L-threonine dehydratase catabolic TdcB"/>
    <property type="match status" value="1"/>
</dbReference>
<comment type="cofactor">
    <cofactor evidence="2 15">
        <name>pyridoxal 5'-phosphate</name>
        <dbReference type="ChEBI" id="CHEBI:597326"/>
    </cofactor>
</comment>
<dbReference type="InterPro" id="IPR000634">
    <property type="entry name" value="Ser/Thr_deHydtase_PyrdxlP-BS"/>
</dbReference>
<dbReference type="InterPro" id="IPR044561">
    <property type="entry name" value="ACT_ThrD-II-like"/>
</dbReference>
<accession>A0A173Y3C6</accession>
<dbReference type="RefSeq" id="WP_055262983.1">
    <property type="nucleotide sequence ID" value="NZ_CABIXQ010000001.1"/>
</dbReference>
<dbReference type="SUPFAM" id="SSF55021">
    <property type="entry name" value="ACT-like"/>
    <property type="match status" value="1"/>
</dbReference>
<dbReference type="GO" id="GO:0000166">
    <property type="term" value="F:nucleotide binding"/>
    <property type="evidence" value="ECO:0007669"/>
    <property type="project" value="UniProtKB-KW"/>
</dbReference>
<dbReference type="OrthoDB" id="9811476at2"/>
<dbReference type="GO" id="GO:0004794">
    <property type="term" value="F:threonine deaminase activity"/>
    <property type="evidence" value="ECO:0007669"/>
    <property type="project" value="UniProtKB-EC"/>
</dbReference>
<comment type="similarity">
    <text evidence="5 15">Belongs to the serine/threonine dehydratase family.</text>
</comment>
<comment type="pathway">
    <text evidence="3">Amino-acid biosynthesis; L-isoleucine biosynthesis; 2-oxobutanoate from L-threonine: step 1/1.</text>
</comment>
<dbReference type="InterPro" id="IPR001926">
    <property type="entry name" value="TrpB-like_PALP"/>
</dbReference>
<dbReference type="PANTHER" id="PTHR48078:SF6">
    <property type="entry name" value="L-THREONINE DEHYDRATASE CATABOLIC TDCB"/>
    <property type="match status" value="1"/>
</dbReference>
<dbReference type="GO" id="GO:0070689">
    <property type="term" value="P:L-threonine catabolic process to propionate"/>
    <property type="evidence" value="ECO:0007669"/>
    <property type="project" value="UniProtKB-UniPathway"/>
</dbReference>
<evidence type="ECO:0000256" key="11">
    <source>
        <dbReference type="ARBA" id="ARBA00022898"/>
    </source>
</evidence>
<gene>
    <name evidence="17" type="primary">thd</name>
    <name evidence="17" type="ORF">ERS852471_00181</name>
</gene>
<organism evidence="17 18">
    <name type="scientific">Clostridium disporicum</name>
    <dbReference type="NCBI Taxonomy" id="84024"/>
    <lineage>
        <taxon>Bacteria</taxon>
        <taxon>Bacillati</taxon>
        <taxon>Bacillota</taxon>
        <taxon>Clostridia</taxon>
        <taxon>Eubacteriales</taxon>
        <taxon>Clostridiaceae</taxon>
        <taxon>Clostridium</taxon>
    </lineage>
</organism>
<dbReference type="PANTHER" id="PTHR48078">
    <property type="entry name" value="THREONINE DEHYDRATASE, MITOCHONDRIAL-RELATED"/>
    <property type="match status" value="1"/>
</dbReference>
<dbReference type="NCBIfam" id="TIGR01127">
    <property type="entry name" value="ilvA_1Cterm"/>
    <property type="match status" value="1"/>
</dbReference>
<evidence type="ECO:0000256" key="13">
    <source>
        <dbReference type="ARBA" id="ARBA00025527"/>
    </source>
</evidence>
<evidence type="ECO:0000259" key="16">
    <source>
        <dbReference type="PROSITE" id="PS51671"/>
    </source>
</evidence>
<dbReference type="Gene3D" id="3.40.50.1100">
    <property type="match status" value="2"/>
</dbReference>
<dbReference type="CDD" id="cd04886">
    <property type="entry name" value="ACT_ThrD-II-like"/>
    <property type="match status" value="1"/>
</dbReference>
<evidence type="ECO:0000256" key="1">
    <source>
        <dbReference type="ARBA" id="ARBA00001274"/>
    </source>
</evidence>
<keyword evidence="10" id="KW-0028">Amino-acid biosynthesis</keyword>
<evidence type="ECO:0000313" key="17">
    <source>
        <dbReference type="EMBL" id="CUN58070.1"/>
    </source>
</evidence>
<dbReference type="PROSITE" id="PS00165">
    <property type="entry name" value="DEHYDRATASE_SER_THR"/>
    <property type="match status" value="1"/>
</dbReference>
<evidence type="ECO:0000256" key="2">
    <source>
        <dbReference type="ARBA" id="ARBA00001933"/>
    </source>
</evidence>
<proteinExistence type="inferred from homology"/>
<dbReference type="InterPro" id="IPR005789">
    <property type="entry name" value="Thr_deHydtase_catblc"/>
</dbReference>
<dbReference type="Proteomes" id="UP000095594">
    <property type="component" value="Unassembled WGS sequence"/>
</dbReference>
<evidence type="ECO:0000256" key="4">
    <source>
        <dbReference type="ARBA" id="ARBA00004958"/>
    </source>
</evidence>
<dbReference type="GO" id="GO:0030170">
    <property type="term" value="F:pyridoxal phosphate binding"/>
    <property type="evidence" value="ECO:0007669"/>
    <property type="project" value="InterPro"/>
</dbReference>
<dbReference type="EC" id="4.3.1.19" evidence="7 15"/>
<keyword evidence="10" id="KW-0412">Isoleucine biosynthesis</keyword>
<evidence type="ECO:0000256" key="10">
    <source>
        <dbReference type="ARBA" id="ARBA00022624"/>
    </source>
</evidence>
<protein>
    <recommendedName>
        <fullName evidence="8 15">L-threonine dehydratase catabolic TdcB</fullName>
        <ecNumber evidence="7 15">4.3.1.19</ecNumber>
    </recommendedName>
    <alternativeName>
        <fullName evidence="14 15">Threonine deaminase</fullName>
    </alternativeName>
</protein>
<keyword evidence="10" id="KW-0100">Branched-chain amino acid biosynthesis</keyword>
<dbReference type="UniPathway" id="UPA00047">
    <property type="reaction ID" value="UER00054"/>
</dbReference>
<dbReference type="CDD" id="cd01562">
    <property type="entry name" value="Thr-dehyd"/>
    <property type="match status" value="1"/>
</dbReference>
<dbReference type="EMBL" id="CYZX01000001">
    <property type="protein sequence ID" value="CUN58070.1"/>
    <property type="molecule type" value="Genomic_DNA"/>
</dbReference>
<dbReference type="InterPro" id="IPR045865">
    <property type="entry name" value="ACT-like_dom_sf"/>
</dbReference>
<dbReference type="PROSITE" id="PS51671">
    <property type="entry name" value="ACT"/>
    <property type="match status" value="1"/>
</dbReference>
<dbReference type="GO" id="GO:0009097">
    <property type="term" value="P:isoleucine biosynthetic process"/>
    <property type="evidence" value="ECO:0007669"/>
    <property type="project" value="UniProtKB-UniPathway"/>
</dbReference>
<evidence type="ECO:0000256" key="9">
    <source>
        <dbReference type="ARBA" id="ARBA00022533"/>
    </source>
</evidence>